<reference evidence="1 2" key="1">
    <citation type="submission" date="2020-10" db="EMBL/GenBank/DDBJ databases">
        <title>Sequencing the genomes of 1000 actinobacteria strains.</title>
        <authorList>
            <person name="Klenk H.-P."/>
        </authorList>
    </citation>
    <scope>NUCLEOTIDE SEQUENCE [LARGE SCALE GENOMIC DNA]</scope>
    <source>
        <strain evidence="1 2">DSM 7307</strain>
    </source>
</reference>
<evidence type="ECO:0000313" key="1">
    <source>
        <dbReference type="EMBL" id="MBE1504175.1"/>
    </source>
</evidence>
<keyword evidence="2" id="KW-1185">Reference proteome</keyword>
<dbReference type="EMBL" id="JADBEC010000001">
    <property type="protein sequence ID" value="MBE1504175.1"/>
    <property type="molecule type" value="Genomic_DNA"/>
</dbReference>
<accession>A0ABR9ILW6</accession>
<comment type="caution">
    <text evidence="1">The sequence shown here is derived from an EMBL/GenBank/DDBJ whole genome shotgun (WGS) entry which is preliminary data.</text>
</comment>
<protein>
    <submittedName>
        <fullName evidence="1">Uncharacterized protein</fullName>
    </submittedName>
</protein>
<gene>
    <name evidence="1" type="ORF">H4W29_001356</name>
</gene>
<proteinExistence type="predicted"/>
<evidence type="ECO:0000313" key="2">
    <source>
        <dbReference type="Proteomes" id="UP000620262"/>
    </source>
</evidence>
<dbReference type="Proteomes" id="UP000620262">
    <property type="component" value="Unassembled WGS sequence"/>
</dbReference>
<name>A0ABR9ILW6_RHIVS</name>
<organism evidence="1 2">
    <name type="scientific">Rhizobium viscosum</name>
    <name type="common">Arthrobacter viscosus</name>
    <dbReference type="NCBI Taxonomy" id="1673"/>
    <lineage>
        <taxon>Bacteria</taxon>
        <taxon>Pseudomonadati</taxon>
        <taxon>Pseudomonadota</taxon>
        <taxon>Alphaproteobacteria</taxon>
        <taxon>Hyphomicrobiales</taxon>
        <taxon>Rhizobiaceae</taxon>
        <taxon>Rhizobium/Agrobacterium group</taxon>
        <taxon>Rhizobium</taxon>
    </lineage>
</organism>
<sequence>MMEGTGLTLSGPAFFDSVALADRATSGNMVGRFTFTKQ</sequence>